<dbReference type="STRING" id="161355.PS9374_04626"/>
<reference evidence="3" key="2">
    <citation type="submission" date="2016-04" db="EMBL/GenBank/DDBJ databases">
        <title>Planomonospora sphaerica JCM9374 whole genome shotgun sequence.</title>
        <authorList>
            <person name="Suzuki T."/>
            <person name="Dohra H."/>
            <person name="Kodani S."/>
        </authorList>
    </citation>
    <scope>NUCLEOTIDE SEQUENCE [LARGE SCALE GENOMIC DNA]</scope>
    <source>
        <strain evidence="3">JCM 9374</strain>
    </source>
</reference>
<dbReference type="AlphaFoldDB" id="A0A171DJE9"/>
<reference evidence="2 3" key="1">
    <citation type="journal article" date="2016" name="Genome Announc.">
        <title>Draft Genome Sequence of Planomonospora sphaerica JCM9374, a Rare Actinomycete.</title>
        <authorList>
            <person name="Dohra H."/>
            <person name="Suzuki T."/>
            <person name="Inoue Y."/>
            <person name="Kodani S."/>
        </authorList>
    </citation>
    <scope>NUCLEOTIDE SEQUENCE [LARGE SCALE GENOMIC DNA]</scope>
    <source>
        <strain evidence="2 3">JCM 9374</strain>
    </source>
</reference>
<keyword evidence="3" id="KW-1185">Reference proteome</keyword>
<feature type="compositionally biased region" description="Pro residues" evidence="1">
    <location>
        <begin position="316"/>
        <end position="328"/>
    </location>
</feature>
<gene>
    <name evidence="2" type="ORF">PS9374_04626</name>
</gene>
<dbReference type="OrthoDB" id="3492533at2"/>
<dbReference type="Gene3D" id="1.10.1740.10">
    <property type="match status" value="1"/>
</dbReference>
<accession>A0A171DJE9</accession>
<comment type="caution">
    <text evidence="2">The sequence shown here is derived from an EMBL/GenBank/DDBJ whole genome shotgun (WGS) entry which is preliminary data.</text>
</comment>
<dbReference type="EMBL" id="BDCX01000011">
    <property type="protein sequence ID" value="GAT68961.1"/>
    <property type="molecule type" value="Genomic_DNA"/>
</dbReference>
<evidence type="ECO:0000256" key="1">
    <source>
        <dbReference type="SAM" id="MobiDB-lite"/>
    </source>
</evidence>
<dbReference type="RefSeq" id="WP_068899937.1">
    <property type="nucleotide sequence ID" value="NZ_BDCX01000011.1"/>
</dbReference>
<proteinExistence type="predicted"/>
<name>A0A171DJE9_9ACTN</name>
<dbReference type="GO" id="GO:0003700">
    <property type="term" value="F:DNA-binding transcription factor activity"/>
    <property type="evidence" value="ECO:0007669"/>
    <property type="project" value="InterPro"/>
</dbReference>
<feature type="compositionally biased region" description="Low complexity" evidence="1">
    <location>
        <begin position="419"/>
        <end position="431"/>
    </location>
</feature>
<protein>
    <submittedName>
        <fullName evidence="2">ECF subfamily RNA polymerase sigma-24 subunit</fullName>
    </submittedName>
</protein>
<evidence type="ECO:0000313" key="2">
    <source>
        <dbReference type="EMBL" id="GAT68961.1"/>
    </source>
</evidence>
<dbReference type="Proteomes" id="UP000077701">
    <property type="component" value="Unassembled WGS sequence"/>
</dbReference>
<dbReference type="InterPro" id="IPR013325">
    <property type="entry name" value="RNA_pol_sigma_r2"/>
</dbReference>
<sequence length="603" mass="62658">MIDQPPHHTTPEPPLTPEHLCDRYGAALLDYTSLWLNDADRATETVRTTLTLAHYNAHRLTAPGHLRAWLYALARHQAAHPDDGHAFSTGPLPAVPGHVTPPPAEPATEPSITGPRLAYDALSALDRRDRELLELHLRHRLEAGELAALFGQDPAAITTALTTAADLVEAWASAIRQAGRQHPTCPGAAALARDWITAPSRGTRTKIRSHVGRCPTCAKAANLTVDATALLQHLPIAPLTPRARARILQPVAPTDPAPVPIPWTATGFPHQIDQLEPEPAGPADPALEGFRANIGTDFWADTDRADRAFWTEDPIRPPAAAPSRPAKPGPDAAIASPAAAERRDRTLRDVLIALSARPLRAARSAALTAAALVICVVIGVHLSQPAPVQTTSARYPEPVAVPSQDPLPMETAPPPPPAARTTAPPTADPTTSTPPAPPARPRTTPRAPSRRATSSPAVPRREINPASPRPRRSTALPEGGPGRPPPPPSSGPGSGFGAAATLTASATAVDLDASGTATVTLTASATLTWSAHSPALQVLPAGGTLGAGQSTTLQILAPAADPGRFGYGACTAASAQHLTVTWSAPGATGDGHLTITVRTPACG</sequence>
<organism evidence="2 3">
    <name type="scientific">Planomonospora sphaerica</name>
    <dbReference type="NCBI Taxonomy" id="161355"/>
    <lineage>
        <taxon>Bacteria</taxon>
        <taxon>Bacillati</taxon>
        <taxon>Actinomycetota</taxon>
        <taxon>Actinomycetes</taxon>
        <taxon>Streptosporangiales</taxon>
        <taxon>Streptosporangiaceae</taxon>
        <taxon>Planomonospora</taxon>
    </lineage>
</organism>
<dbReference type="SUPFAM" id="SSF88946">
    <property type="entry name" value="Sigma2 domain of RNA polymerase sigma factors"/>
    <property type="match status" value="1"/>
</dbReference>
<feature type="compositionally biased region" description="Low complexity" evidence="1">
    <location>
        <begin position="329"/>
        <end position="339"/>
    </location>
</feature>
<feature type="region of interest" description="Disordered" evidence="1">
    <location>
        <begin position="312"/>
        <end position="342"/>
    </location>
</feature>
<feature type="region of interest" description="Disordered" evidence="1">
    <location>
        <begin position="393"/>
        <end position="498"/>
    </location>
</feature>
<feature type="compositionally biased region" description="Low complexity" evidence="1">
    <location>
        <begin position="441"/>
        <end position="458"/>
    </location>
</feature>
<evidence type="ECO:0000313" key="3">
    <source>
        <dbReference type="Proteomes" id="UP000077701"/>
    </source>
</evidence>
<dbReference type="GO" id="GO:0006352">
    <property type="term" value="P:DNA-templated transcription initiation"/>
    <property type="evidence" value="ECO:0007669"/>
    <property type="project" value="InterPro"/>
</dbReference>